<keyword evidence="4 8" id="KW-1133">Transmembrane helix</keyword>
<name>A0A8T2XV50_POPDE</name>
<comment type="caution">
    <text evidence="9">The sequence shown here is derived from an EMBL/GenBank/DDBJ whole genome shotgun (WGS) entry which is preliminary data.</text>
</comment>
<organism evidence="9 10">
    <name type="scientific">Populus deltoides</name>
    <name type="common">Eastern poplar</name>
    <name type="synonym">Eastern cottonwood</name>
    <dbReference type="NCBI Taxonomy" id="3696"/>
    <lineage>
        <taxon>Eukaryota</taxon>
        <taxon>Viridiplantae</taxon>
        <taxon>Streptophyta</taxon>
        <taxon>Embryophyta</taxon>
        <taxon>Tracheophyta</taxon>
        <taxon>Spermatophyta</taxon>
        <taxon>Magnoliopsida</taxon>
        <taxon>eudicotyledons</taxon>
        <taxon>Gunneridae</taxon>
        <taxon>Pentapetalae</taxon>
        <taxon>rosids</taxon>
        <taxon>fabids</taxon>
        <taxon>Malpighiales</taxon>
        <taxon>Salicaceae</taxon>
        <taxon>Saliceae</taxon>
        <taxon>Populus</taxon>
    </lineage>
</organism>
<dbReference type="PANTHER" id="PTHR10926:SF0">
    <property type="entry name" value="CDC50, ISOFORM A"/>
    <property type="match status" value="1"/>
</dbReference>
<feature type="transmembrane region" description="Helical" evidence="8">
    <location>
        <begin position="49"/>
        <end position="71"/>
    </location>
</feature>
<sequence>MSSHTASSSNGGNGSDDSGAPRRNSKRPKYSKFTQQELPACKPILTPRWVVSAFMLVAIVFIPIGIACLLGSRDVVEVVKRYEIECIPAVNRGNEVQFIQSAADKTCTISMTIPKRMKQPIYVYYQLDNFYQNHRRYVKSRSDEQLKSASKENDTSSCKPEDTATGRGAIVPCGLIAWSLFNDTYSFSRGNQSLTVNKKGIAWKSDKEKRFGKDVFPKNFQGGGLVGGKSLEASIRLSDQEDLMVWMRTAALPTFRKLYGKIEVDLEAKEVINVTLANNYNTYSFNGKKKLVLSTTSWIGGRNDFLGIAYLTVGMICFALSMGFTIVYFVKPRRLGDPTFLSWNRGPGSH</sequence>
<evidence type="ECO:0000256" key="2">
    <source>
        <dbReference type="ARBA" id="ARBA00009457"/>
    </source>
</evidence>
<dbReference type="PANTHER" id="PTHR10926">
    <property type="entry name" value="CELL CYCLE CONTROL PROTEIN 50"/>
    <property type="match status" value="1"/>
</dbReference>
<dbReference type="EMBL" id="JACEGQ020000010">
    <property type="protein sequence ID" value="KAH8496727.1"/>
    <property type="molecule type" value="Genomic_DNA"/>
</dbReference>
<feature type="region of interest" description="Disordered" evidence="7">
    <location>
        <begin position="1"/>
        <end position="33"/>
    </location>
</feature>
<feature type="compositionally biased region" description="Low complexity" evidence="7">
    <location>
        <begin position="7"/>
        <end position="18"/>
    </location>
</feature>
<accession>A0A8T2XV50</accession>
<dbReference type="GO" id="GO:0005886">
    <property type="term" value="C:plasma membrane"/>
    <property type="evidence" value="ECO:0007669"/>
    <property type="project" value="TreeGrafter"/>
</dbReference>
<dbReference type="GO" id="GO:0005794">
    <property type="term" value="C:Golgi apparatus"/>
    <property type="evidence" value="ECO:0007669"/>
    <property type="project" value="TreeGrafter"/>
</dbReference>
<dbReference type="Proteomes" id="UP000807159">
    <property type="component" value="Chromosome 10"/>
</dbReference>
<keyword evidence="5 6" id="KW-0472">Membrane</keyword>
<evidence type="ECO:0000313" key="10">
    <source>
        <dbReference type="Proteomes" id="UP000807159"/>
    </source>
</evidence>
<feature type="transmembrane region" description="Helical" evidence="8">
    <location>
        <begin position="308"/>
        <end position="330"/>
    </location>
</feature>
<evidence type="ECO:0000256" key="5">
    <source>
        <dbReference type="ARBA" id="ARBA00023136"/>
    </source>
</evidence>
<evidence type="ECO:0000256" key="4">
    <source>
        <dbReference type="ARBA" id="ARBA00022989"/>
    </source>
</evidence>
<comment type="similarity">
    <text evidence="2 6">Belongs to the CDC50/LEM3 family.</text>
</comment>
<reference evidence="9" key="1">
    <citation type="journal article" date="2021" name="J. Hered.">
        <title>Genome Assembly of Salicaceae Populus deltoides (Eastern Cottonwood) I-69 Based on Nanopore Sequencing and Hi-C Technologies.</title>
        <authorList>
            <person name="Bai S."/>
            <person name="Wu H."/>
            <person name="Zhang J."/>
            <person name="Pan Z."/>
            <person name="Zhao W."/>
            <person name="Li Z."/>
            <person name="Tong C."/>
        </authorList>
    </citation>
    <scope>NUCLEOTIDE SEQUENCE</scope>
    <source>
        <tissue evidence="9">Leaf</tissue>
    </source>
</reference>
<dbReference type="AlphaFoldDB" id="A0A8T2XV50"/>
<evidence type="ECO:0000256" key="6">
    <source>
        <dbReference type="PIRNR" id="PIRNR015840"/>
    </source>
</evidence>
<dbReference type="PIRSF" id="PIRSF015840">
    <property type="entry name" value="DUF284_TM_euk"/>
    <property type="match status" value="1"/>
</dbReference>
<keyword evidence="10" id="KW-1185">Reference proteome</keyword>
<comment type="subcellular location">
    <subcellularLocation>
        <location evidence="1">Membrane</location>
        <topology evidence="1">Multi-pass membrane protein</topology>
    </subcellularLocation>
</comment>
<proteinExistence type="inferred from homology"/>
<keyword evidence="3 8" id="KW-0812">Transmembrane</keyword>
<evidence type="ECO:0000256" key="1">
    <source>
        <dbReference type="ARBA" id="ARBA00004141"/>
    </source>
</evidence>
<dbReference type="Pfam" id="PF03381">
    <property type="entry name" value="CDC50"/>
    <property type="match status" value="1"/>
</dbReference>
<evidence type="ECO:0000256" key="7">
    <source>
        <dbReference type="SAM" id="MobiDB-lite"/>
    </source>
</evidence>
<evidence type="ECO:0000256" key="3">
    <source>
        <dbReference type="ARBA" id="ARBA00022692"/>
    </source>
</evidence>
<feature type="region of interest" description="Disordered" evidence="7">
    <location>
        <begin position="142"/>
        <end position="163"/>
    </location>
</feature>
<dbReference type="GO" id="GO:0005783">
    <property type="term" value="C:endoplasmic reticulum"/>
    <property type="evidence" value="ECO:0007669"/>
    <property type="project" value="TreeGrafter"/>
</dbReference>
<dbReference type="InterPro" id="IPR005045">
    <property type="entry name" value="CDC50/LEM3_fam"/>
</dbReference>
<evidence type="ECO:0000313" key="9">
    <source>
        <dbReference type="EMBL" id="KAH8496727.1"/>
    </source>
</evidence>
<gene>
    <name evidence="9" type="ORF">H0E87_019464</name>
</gene>
<evidence type="ECO:0000256" key="8">
    <source>
        <dbReference type="SAM" id="Phobius"/>
    </source>
</evidence>
<protein>
    <recommendedName>
        <fullName evidence="6">ALA-interacting subunit</fullName>
    </recommendedName>
</protein>